<sequence length="64" mass="6885">MTGPEVVSVAVPTPLGAHHGVRCVRVCGSEVLQAGMRRRRVGARLEMHPVDHGDSLRKESAWAA</sequence>
<comment type="caution">
    <text evidence="1">The sequence shown here is derived from an EMBL/GenBank/DDBJ whole genome shotgun (WGS) entry which is preliminary data.</text>
</comment>
<organism evidence="1 2">
    <name type="scientific">Cellulomonas triticagri</name>
    <dbReference type="NCBI Taxonomy" id="2483352"/>
    <lineage>
        <taxon>Bacteria</taxon>
        <taxon>Bacillati</taxon>
        <taxon>Actinomycetota</taxon>
        <taxon>Actinomycetes</taxon>
        <taxon>Micrococcales</taxon>
        <taxon>Cellulomonadaceae</taxon>
        <taxon>Cellulomonas</taxon>
    </lineage>
</organism>
<protein>
    <submittedName>
        <fullName evidence="1">Uncharacterized protein</fullName>
    </submittedName>
</protein>
<reference evidence="1 2" key="1">
    <citation type="submission" date="2018-10" db="EMBL/GenBank/DDBJ databases">
        <title>Isolation, diversity and antifungal activity of actinobacteria from wheat.</title>
        <authorList>
            <person name="Han C."/>
        </authorList>
    </citation>
    <scope>NUCLEOTIDE SEQUENCE [LARGE SCALE GENOMIC DNA]</scope>
    <source>
        <strain evidence="1 2">NEAU-YY56</strain>
    </source>
</reference>
<dbReference type="AlphaFoldDB" id="A0A3M2JBE9"/>
<dbReference type="Proteomes" id="UP000269289">
    <property type="component" value="Unassembled WGS sequence"/>
</dbReference>
<proteinExistence type="predicted"/>
<dbReference type="EMBL" id="RFFI01000069">
    <property type="protein sequence ID" value="RMI08843.1"/>
    <property type="molecule type" value="Genomic_DNA"/>
</dbReference>
<evidence type="ECO:0000313" key="2">
    <source>
        <dbReference type="Proteomes" id="UP000269289"/>
    </source>
</evidence>
<keyword evidence="2" id="KW-1185">Reference proteome</keyword>
<accession>A0A3M2JBE9</accession>
<name>A0A3M2JBE9_9CELL</name>
<gene>
    <name evidence="1" type="ORF">EBM89_12755</name>
</gene>
<evidence type="ECO:0000313" key="1">
    <source>
        <dbReference type="EMBL" id="RMI08843.1"/>
    </source>
</evidence>